<dbReference type="EMBL" id="CADEAL010004025">
    <property type="protein sequence ID" value="CAB1449690.1"/>
    <property type="molecule type" value="Genomic_DNA"/>
</dbReference>
<dbReference type="PANTHER" id="PTHR11220:SF1">
    <property type="entry name" value="HEME-BINDING PROTEIN 2"/>
    <property type="match status" value="1"/>
</dbReference>
<dbReference type="PANTHER" id="PTHR11220">
    <property type="entry name" value="HEME-BINDING PROTEIN-RELATED"/>
    <property type="match status" value="1"/>
</dbReference>
<dbReference type="InterPro" id="IPR011256">
    <property type="entry name" value="Reg_factor_effector_dom_sf"/>
</dbReference>
<dbReference type="Gene3D" id="3.20.80.10">
    <property type="entry name" value="Regulatory factor, effector binding domain"/>
    <property type="match status" value="1"/>
</dbReference>
<sequence>MSPYIVHLLLPAEYQENPPKPTDDNVHILRSPDMNLYVRGYDGWLIAKSDRETAQSLASDLDSVGANYKKNFHFANTYSSPTHTHRHSEVMFVALDEPVCI</sequence>
<dbReference type="Pfam" id="PF04832">
    <property type="entry name" value="SOUL"/>
    <property type="match status" value="1"/>
</dbReference>
<gene>
    <name evidence="2" type="ORF">PLEPLA_LOCUS37375</name>
</gene>
<accession>A0A9N7VHD1</accession>
<name>A0A9N7VHD1_PLEPL</name>
<dbReference type="AlphaFoldDB" id="A0A9N7VHD1"/>
<evidence type="ECO:0000256" key="1">
    <source>
        <dbReference type="ARBA" id="ARBA00009817"/>
    </source>
</evidence>
<evidence type="ECO:0000313" key="2">
    <source>
        <dbReference type="EMBL" id="CAB1449690.1"/>
    </source>
</evidence>
<organism evidence="2 3">
    <name type="scientific">Pleuronectes platessa</name>
    <name type="common">European plaice</name>
    <dbReference type="NCBI Taxonomy" id="8262"/>
    <lineage>
        <taxon>Eukaryota</taxon>
        <taxon>Metazoa</taxon>
        <taxon>Chordata</taxon>
        <taxon>Craniata</taxon>
        <taxon>Vertebrata</taxon>
        <taxon>Euteleostomi</taxon>
        <taxon>Actinopterygii</taxon>
        <taxon>Neopterygii</taxon>
        <taxon>Teleostei</taxon>
        <taxon>Neoteleostei</taxon>
        <taxon>Acanthomorphata</taxon>
        <taxon>Carangaria</taxon>
        <taxon>Pleuronectiformes</taxon>
        <taxon>Pleuronectoidei</taxon>
        <taxon>Pleuronectidae</taxon>
        <taxon>Pleuronectes</taxon>
    </lineage>
</organism>
<dbReference type="SUPFAM" id="SSF55136">
    <property type="entry name" value="Probable bacterial effector-binding domain"/>
    <property type="match status" value="1"/>
</dbReference>
<dbReference type="Proteomes" id="UP001153269">
    <property type="component" value="Unassembled WGS sequence"/>
</dbReference>
<evidence type="ECO:0000313" key="3">
    <source>
        <dbReference type="Proteomes" id="UP001153269"/>
    </source>
</evidence>
<dbReference type="GO" id="GO:0020037">
    <property type="term" value="F:heme binding"/>
    <property type="evidence" value="ECO:0007669"/>
    <property type="project" value="TreeGrafter"/>
</dbReference>
<comment type="similarity">
    <text evidence="1">Belongs to the HEBP family.</text>
</comment>
<proteinExistence type="inferred from homology"/>
<reference evidence="2" key="1">
    <citation type="submission" date="2020-03" db="EMBL/GenBank/DDBJ databases">
        <authorList>
            <person name="Weist P."/>
        </authorList>
    </citation>
    <scope>NUCLEOTIDE SEQUENCE</scope>
</reference>
<dbReference type="InterPro" id="IPR006917">
    <property type="entry name" value="SOUL_heme-bd"/>
</dbReference>
<comment type="caution">
    <text evidence="2">The sequence shown here is derived from an EMBL/GenBank/DDBJ whole genome shotgun (WGS) entry which is preliminary data.</text>
</comment>
<protein>
    <submittedName>
        <fullName evidence="2">Uncharacterized protein</fullName>
    </submittedName>
</protein>
<keyword evidence="3" id="KW-1185">Reference proteome</keyword>